<accession>A0A2C6JUI5</accession>
<dbReference type="InterPro" id="IPR013105">
    <property type="entry name" value="TPR_2"/>
</dbReference>
<dbReference type="EMBL" id="MIGC01009449">
    <property type="protein sequence ID" value="PHJ15130.1"/>
    <property type="molecule type" value="Genomic_DNA"/>
</dbReference>
<dbReference type="PANTHER" id="PTHR12558">
    <property type="entry name" value="CELL DIVISION CYCLE 16,23,27"/>
    <property type="match status" value="1"/>
</dbReference>
<evidence type="ECO:0000256" key="3">
    <source>
        <dbReference type="ARBA" id="ARBA00038210"/>
    </source>
</evidence>
<evidence type="ECO:0000313" key="6">
    <source>
        <dbReference type="EMBL" id="PHJ15130.1"/>
    </source>
</evidence>
<keyword evidence="7" id="KW-1185">Reference proteome</keyword>
<sequence length="447" mass="48344">MGNSLQSPRGSHYGYSSMANAECSPVHHVMDAGQRSAMHSSESRCGAMCCQSGGRKMEQYKSREEALAKARFYRDRNFDLALHAYSAALDFPRTSGGSPSSPNEAGHVLHLVGLPMSAELQGDRSRQSVNGAAGCPPGTFFMTPRGVGVGCFDACQDSTAVSDTCQEGGSPSEQRPAGGSSSAASTAFTSSGDVSRLASEEDINDMSLGGQSKKRGAQFSTSVPPAAAAFKGRFFQSSSSSLALTVPPPPSSSTQGGAGSIPGSDEDERKRDDALCAKICDEIAQLYLTHGDKEEALRYYNKATNLAPHIVVFIYRRGVVLQLLGQEDAAIQAFRRALQVEPHYKAALFNLGTCLMRRESGREEALRIFQKLMVLEPADHQVLSLVAHCYEMDGRYEEALAYRQRVVQLDPQNFRAKRELTQLKQQILKENGDELGTARLRRAGTVI</sequence>
<gene>
    <name evidence="6" type="ORF">CSUI_011058</name>
</gene>
<feature type="region of interest" description="Disordered" evidence="5">
    <location>
        <begin position="162"/>
        <end position="197"/>
    </location>
</feature>
<dbReference type="InterPro" id="IPR019734">
    <property type="entry name" value="TPR_rpt"/>
</dbReference>
<feature type="repeat" description="TPR" evidence="4">
    <location>
        <begin position="311"/>
        <end position="344"/>
    </location>
</feature>
<feature type="repeat" description="TPR" evidence="4">
    <location>
        <begin position="277"/>
        <end position="310"/>
    </location>
</feature>
<feature type="region of interest" description="Disordered" evidence="5">
    <location>
        <begin position="241"/>
        <end position="268"/>
    </location>
</feature>
<dbReference type="SUPFAM" id="SSF48452">
    <property type="entry name" value="TPR-like"/>
    <property type="match status" value="1"/>
</dbReference>
<dbReference type="PROSITE" id="PS50005">
    <property type="entry name" value="TPR"/>
    <property type="match status" value="3"/>
</dbReference>
<evidence type="ECO:0000256" key="5">
    <source>
        <dbReference type="SAM" id="MobiDB-lite"/>
    </source>
</evidence>
<name>A0A2C6JUI5_9APIC</name>
<feature type="repeat" description="TPR" evidence="4">
    <location>
        <begin position="380"/>
        <end position="413"/>
    </location>
</feature>
<dbReference type="RefSeq" id="XP_067916864.1">
    <property type="nucleotide sequence ID" value="XM_068071159.1"/>
</dbReference>
<dbReference type="VEuPathDB" id="ToxoDB:CSUI_011058"/>
<dbReference type="Pfam" id="PF14559">
    <property type="entry name" value="TPR_19"/>
    <property type="match status" value="1"/>
</dbReference>
<dbReference type="SMART" id="SM00028">
    <property type="entry name" value="TPR"/>
    <property type="match status" value="4"/>
</dbReference>
<dbReference type="AlphaFoldDB" id="A0A2C6JUI5"/>
<comment type="caution">
    <text evidence="6">The sequence shown here is derived from an EMBL/GenBank/DDBJ whole genome shotgun (WGS) entry which is preliminary data.</text>
</comment>
<dbReference type="GeneID" id="94434370"/>
<evidence type="ECO:0000256" key="2">
    <source>
        <dbReference type="ARBA" id="ARBA00022803"/>
    </source>
</evidence>
<dbReference type="Proteomes" id="UP000221165">
    <property type="component" value="Unassembled WGS sequence"/>
</dbReference>
<proteinExistence type="inferred from homology"/>
<keyword evidence="1" id="KW-0677">Repeat</keyword>
<reference evidence="6 7" key="1">
    <citation type="journal article" date="2017" name="Int. J. Parasitol.">
        <title>The genome of the protozoan parasite Cystoisospora suis and a reverse vaccinology approach to identify vaccine candidates.</title>
        <authorList>
            <person name="Palmieri N."/>
            <person name="Shrestha A."/>
            <person name="Ruttkowski B."/>
            <person name="Beck T."/>
            <person name="Vogl C."/>
            <person name="Tomley F."/>
            <person name="Blake D.P."/>
            <person name="Joachim A."/>
        </authorList>
    </citation>
    <scope>NUCLEOTIDE SEQUENCE [LARGE SCALE GENOMIC DNA]</scope>
    <source>
        <strain evidence="6 7">Wien I</strain>
    </source>
</reference>
<dbReference type="Gene3D" id="1.25.40.10">
    <property type="entry name" value="Tetratricopeptide repeat domain"/>
    <property type="match status" value="1"/>
</dbReference>
<evidence type="ECO:0000256" key="1">
    <source>
        <dbReference type="ARBA" id="ARBA00022737"/>
    </source>
</evidence>
<comment type="similarity">
    <text evidence="3">Belongs to the APC3/CDC27 family.</text>
</comment>
<feature type="compositionally biased region" description="Polar residues" evidence="5">
    <location>
        <begin position="162"/>
        <end position="173"/>
    </location>
</feature>
<protein>
    <submittedName>
        <fullName evidence="6">Tpr domain-containing</fullName>
    </submittedName>
</protein>
<keyword evidence="2 4" id="KW-0802">TPR repeat</keyword>
<dbReference type="InterPro" id="IPR011990">
    <property type="entry name" value="TPR-like_helical_dom_sf"/>
</dbReference>
<feature type="compositionally biased region" description="Low complexity" evidence="5">
    <location>
        <begin position="177"/>
        <end position="192"/>
    </location>
</feature>
<evidence type="ECO:0000256" key="4">
    <source>
        <dbReference type="PROSITE-ProRule" id="PRU00339"/>
    </source>
</evidence>
<dbReference type="PANTHER" id="PTHR12558:SF13">
    <property type="entry name" value="CELL DIVISION CYCLE PROTEIN 27 HOMOLOG"/>
    <property type="match status" value="1"/>
</dbReference>
<dbReference type="OrthoDB" id="420945at2759"/>
<organism evidence="6 7">
    <name type="scientific">Cystoisospora suis</name>
    <dbReference type="NCBI Taxonomy" id="483139"/>
    <lineage>
        <taxon>Eukaryota</taxon>
        <taxon>Sar</taxon>
        <taxon>Alveolata</taxon>
        <taxon>Apicomplexa</taxon>
        <taxon>Conoidasida</taxon>
        <taxon>Coccidia</taxon>
        <taxon>Eucoccidiorida</taxon>
        <taxon>Eimeriorina</taxon>
        <taxon>Sarcocystidae</taxon>
        <taxon>Cystoisospora</taxon>
    </lineage>
</organism>
<evidence type="ECO:0000313" key="7">
    <source>
        <dbReference type="Proteomes" id="UP000221165"/>
    </source>
</evidence>
<dbReference type="Pfam" id="PF07719">
    <property type="entry name" value="TPR_2"/>
    <property type="match status" value="1"/>
</dbReference>